<dbReference type="SUPFAM" id="SSF46785">
    <property type="entry name" value="Winged helix' DNA-binding domain"/>
    <property type="match status" value="1"/>
</dbReference>
<dbReference type="Pfam" id="PF01614">
    <property type="entry name" value="IclR_C"/>
    <property type="match status" value="1"/>
</dbReference>
<dbReference type="GO" id="GO:0045892">
    <property type="term" value="P:negative regulation of DNA-templated transcription"/>
    <property type="evidence" value="ECO:0007669"/>
    <property type="project" value="TreeGrafter"/>
</dbReference>
<evidence type="ECO:0000313" key="6">
    <source>
        <dbReference type="EMBL" id="QNP58436.1"/>
    </source>
</evidence>
<gene>
    <name evidence="6" type="ORF">H9L24_15595</name>
</gene>
<organism evidence="6 7">
    <name type="scientific">Paenacidovorax monticola</name>
    <dbReference type="NCBI Taxonomy" id="1926868"/>
    <lineage>
        <taxon>Bacteria</taxon>
        <taxon>Pseudomonadati</taxon>
        <taxon>Pseudomonadota</taxon>
        <taxon>Betaproteobacteria</taxon>
        <taxon>Burkholderiales</taxon>
        <taxon>Comamonadaceae</taxon>
        <taxon>Paenacidovorax</taxon>
    </lineage>
</organism>
<dbReference type="InterPro" id="IPR014757">
    <property type="entry name" value="Tscrpt_reg_IclR_C"/>
</dbReference>
<dbReference type="InterPro" id="IPR029016">
    <property type="entry name" value="GAF-like_dom_sf"/>
</dbReference>
<dbReference type="SMART" id="SM00346">
    <property type="entry name" value="HTH_ICLR"/>
    <property type="match status" value="1"/>
</dbReference>
<evidence type="ECO:0000259" key="4">
    <source>
        <dbReference type="PROSITE" id="PS51077"/>
    </source>
</evidence>
<dbReference type="RefSeq" id="WP_187735424.1">
    <property type="nucleotide sequence ID" value="NZ_CP060790.1"/>
</dbReference>
<dbReference type="Gene3D" id="3.30.450.40">
    <property type="match status" value="1"/>
</dbReference>
<dbReference type="SUPFAM" id="SSF55781">
    <property type="entry name" value="GAF domain-like"/>
    <property type="match status" value="1"/>
</dbReference>
<dbReference type="PANTHER" id="PTHR30136">
    <property type="entry name" value="HELIX-TURN-HELIX TRANSCRIPTIONAL REGULATOR, ICLR FAMILY"/>
    <property type="match status" value="1"/>
</dbReference>
<evidence type="ECO:0000313" key="7">
    <source>
        <dbReference type="Proteomes" id="UP000516057"/>
    </source>
</evidence>
<evidence type="ECO:0000256" key="3">
    <source>
        <dbReference type="ARBA" id="ARBA00023163"/>
    </source>
</evidence>
<dbReference type="InterPro" id="IPR005471">
    <property type="entry name" value="Tscrpt_reg_IclR_N"/>
</dbReference>
<evidence type="ECO:0000256" key="2">
    <source>
        <dbReference type="ARBA" id="ARBA00023125"/>
    </source>
</evidence>
<keyword evidence="1" id="KW-0805">Transcription regulation</keyword>
<dbReference type="InterPro" id="IPR036388">
    <property type="entry name" value="WH-like_DNA-bd_sf"/>
</dbReference>
<evidence type="ECO:0000259" key="5">
    <source>
        <dbReference type="PROSITE" id="PS51078"/>
    </source>
</evidence>
<feature type="domain" description="IclR-ED" evidence="5">
    <location>
        <begin position="75"/>
        <end position="257"/>
    </location>
</feature>
<dbReference type="KEGG" id="amon:H9L24_15595"/>
<proteinExistence type="predicted"/>
<keyword evidence="7" id="KW-1185">Reference proteome</keyword>
<evidence type="ECO:0000256" key="1">
    <source>
        <dbReference type="ARBA" id="ARBA00023015"/>
    </source>
</evidence>
<name>A0A7H0HD20_9BURK</name>
<dbReference type="PROSITE" id="PS51078">
    <property type="entry name" value="ICLR_ED"/>
    <property type="match status" value="1"/>
</dbReference>
<accession>A0A7H0HD20</accession>
<protein>
    <submittedName>
        <fullName evidence="6">Helix-turn-helix domain-containing protein</fullName>
    </submittedName>
</protein>
<dbReference type="FunFam" id="1.10.10.10:FF:000056">
    <property type="entry name" value="IclR family transcriptional regulator"/>
    <property type="match status" value="1"/>
</dbReference>
<dbReference type="InterPro" id="IPR036390">
    <property type="entry name" value="WH_DNA-bd_sf"/>
</dbReference>
<dbReference type="EMBL" id="CP060790">
    <property type="protein sequence ID" value="QNP58436.1"/>
    <property type="molecule type" value="Genomic_DNA"/>
</dbReference>
<feature type="domain" description="HTH iclR-type" evidence="4">
    <location>
        <begin position="11"/>
        <end position="74"/>
    </location>
</feature>
<dbReference type="InterPro" id="IPR050707">
    <property type="entry name" value="HTH_MetabolicPath_Reg"/>
</dbReference>
<dbReference type="AlphaFoldDB" id="A0A7H0HD20"/>
<dbReference type="GO" id="GO:0003700">
    <property type="term" value="F:DNA-binding transcription factor activity"/>
    <property type="evidence" value="ECO:0007669"/>
    <property type="project" value="TreeGrafter"/>
</dbReference>
<dbReference type="PANTHER" id="PTHR30136:SF35">
    <property type="entry name" value="HTH-TYPE TRANSCRIPTIONAL REGULATOR RV1719"/>
    <property type="match status" value="1"/>
</dbReference>
<dbReference type="GO" id="GO:0003677">
    <property type="term" value="F:DNA binding"/>
    <property type="evidence" value="ECO:0007669"/>
    <property type="project" value="UniProtKB-KW"/>
</dbReference>
<sequence length="257" mass="27774">MDDSSNTTGGAQSLRRALQLLRLLARHQEEGIRLTEVIATSGLERSTAHRLLSCLVEEQFAERDPEGKAYRLGIDAMQLGFASMRRVPLVDSCRPLMQKLARMSGDTVFLVIRQGDYCVCLHREEGHFPVKVFTTEIGGRRLLGVGAGGLALMAALADAEIERILERHAAEYAQAGFTRERMLRAIKRTRAAGHADIEDTITAGVSGVGRTFAASASTLAAISFGAITPRLPPARKKEMARLLQDQLPPGSPGGPAS</sequence>
<dbReference type="PROSITE" id="PS51077">
    <property type="entry name" value="HTH_ICLR"/>
    <property type="match status" value="1"/>
</dbReference>
<reference evidence="6 7" key="1">
    <citation type="submission" date="2020-08" db="EMBL/GenBank/DDBJ databases">
        <title>Genome sequence of Acidovorax monticola KACC 19171T.</title>
        <authorList>
            <person name="Hyun D.-W."/>
            <person name="Bae J.-W."/>
        </authorList>
    </citation>
    <scope>NUCLEOTIDE SEQUENCE [LARGE SCALE GENOMIC DNA]</scope>
    <source>
        <strain evidence="6 7">KACC 19171</strain>
    </source>
</reference>
<dbReference type="Pfam" id="PF09339">
    <property type="entry name" value="HTH_IclR"/>
    <property type="match status" value="1"/>
</dbReference>
<dbReference type="Gene3D" id="1.10.10.10">
    <property type="entry name" value="Winged helix-like DNA-binding domain superfamily/Winged helix DNA-binding domain"/>
    <property type="match status" value="1"/>
</dbReference>
<dbReference type="Proteomes" id="UP000516057">
    <property type="component" value="Chromosome"/>
</dbReference>
<keyword evidence="3" id="KW-0804">Transcription</keyword>
<keyword evidence="2" id="KW-0238">DNA-binding</keyword>